<reference evidence="1" key="1">
    <citation type="submission" date="2023-04" db="EMBL/GenBank/DDBJ databases">
        <authorList>
            <consortium name="ELIXIR-Norway"/>
        </authorList>
    </citation>
    <scope>NUCLEOTIDE SEQUENCE [LARGE SCALE GENOMIC DNA]</scope>
</reference>
<proteinExistence type="predicted"/>
<evidence type="ECO:0000313" key="2">
    <source>
        <dbReference type="Proteomes" id="UP001176941"/>
    </source>
</evidence>
<keyword evidence="2" id="KW-1185">Reference proteome</keyword>
<gene>
    <name evidence="1" type="ORF">MRATA1EN1_LOCUS13116</name>
</gene>
<accession>A0ABN8YRQ8</accession>
<dbReference type="Proteomes" id="UP001176941">
    <property type="component" value="Chromosome 22"/>
</dbReference>
<name>A0ABN8YRQ8_RANTA</name>
<sequence>MWPNPERGGRAWACERTGPKTDGAPCLCGGRGAVARLARVLTGMGDSWNPATLGSWTFCAVCLFSQPRQKRLPKSKNGPSALEITRKNLEVESSPQQVLMLEINQGRQKCLKRRKSAP</sequence>
<evidence type="ECO:0000313" key="1">
    <source>
        <dbReference type="EMBL" id="CAI9164154.1"/>
    </source>
</evidence>
<dbReference type="EMBL" id="OX459958">
    <property type="protein sequence ID" value="CAI9164154.1"/>
    <property type="molecule type" value="Genomic_DNA"/>
</dbReference>
<protein>
    <submittedName>
        <fullName evidence="1">Uncharacterized protein</fullName>
    </submittedName>
</protein>
<organism evidence="1 2">
    <name type="scientific">Rangifer tarandus platyrhynchus</name>
    <name type="common">Svalbard reindeer</name>
    <dbReference type="NCBI Taxonomy" id="3082113"/>
    <lineage>
        <taxon>Eukaryota</taxon>
        <taxon>Metazoa</taxon>
        <taxon>Chordata</taxon>
        <taxon>Craniata</taxon>
        <taxon>Vertebrata</taxon>
        <taxon>Euteleostomi</taxon>
        <taxon>Mammalia</taxon>
        <taxon>Eutheria</taxon>
        <taxon>Laurasiatheria</taxon>
        <taxon>Artiodactyla</taxon>
        <taxon>Ruminantia</taxon>
        <taxon>Pecora</taxon>
        <taxon>Cervidae</taxon>
        <taxon>Odocoileinae</taxon>
        <taxon>Rangifer</taxon>
    </lineage>
</organism>